<protein>
    <recommendedName>
        <fullName evidence="3">SMP-30/Gluconolactonase/LRE-like region domain-containing protein</fullName>
    </recommendedName>
</protein>
<dbReference type="HOGENOM" id="CLU_008645_1_2_1"/>
<dbReference type="OMA" id="WFTPTST"/>
<dbReference type="Proteomes" id="UP000013827">
    <property type="component" value="Unassembled WGS sequence"/>
</dbReference>
<dbReference type="Pfam" id="PF10282">
    <property type="entry name" value="Lactonase"/>
    <property type="match status" value="1"/>
</dbReference>
<dbReference type="RefSeq" id="XP_005756192.1">
    <property type="nucleotide sequence ID" value="XM_005756135.1"/>
</dbReference>
<dbReference type="KEGG" id="ehx:EMIHUDRAFT_44220"/>
<evidence type="ECO:0000313" key="2">
    <source>
        <dbReference type="Proteomes" id="UP000013827"/>
    </source>
</evidence>
<evidence type="ECO:0000313" key="1">
    <source>
        <dbReference type="EnsemblProtists" id="EOD03763"/>
    </source>
</evidence>
<keyword evidence="2" id="KW-1185">Reference proteome</keyword>
<dbReference type="EnsemblProtists" id="EOD03763">
    <property type="protein sequence ID" value="EOD03763"/>
    <property type="gene ID" value="EMIHUDRAFT_44220"/>
</dbReference>
<dbReference type="PANTHER" id="PTHR46388:SF2">
    <property type="entry name" value="NHL REPEAT-CONTAINING PROTEIN 2"/>
    <property type="match status" value="1"/>
</dbReference>
<reference evidence="1" key="2">
    <citation type="submission" date="2024-10" db="UniProtKB">
        <authorList>
            <consortium name="EnsemblProtists"/>
        </authorList>
    </citation>
    <scope>IDENTIFICATION</scope>
</reference>
<dbReference type="Gene3D" id="2.120.10.30">
    <property type="entry name" value="TolB, C-terminal domain"/>
    <property type="match status" value="2"/>
</dbReference>
<dbReference type="AlphaFoldDB" id="A0A0D3HXM8"/>
<dbReference type="InterPro" id="IPR019405">
    <property type="entry name" value="Lactonase_7-beta_prop"/>
</dbReference>
<sequence length="222" mass="22095">FVADYSNHKIRRVEVATGEVTTLAGSGDEGDADGVGDAAQVCGPAGIAISPDGGVLFVVDQDNHKIRRVEVTTGEVTSIAGSGEPRDADGVGDAAEFCGPRALALSPGGGALFVVDQGNQKIRRVEVSTGEVTTVAGSGTRGSADGVGDAAEFNNPSGIAISPDGGALFVADCSNVKIRRVEVATGEVTTIAGSSTTGIADGVGDAAEFDCPFEVVISPDGS</sequence>
<dbReference type="eggNOG" id="KOG2177">
    <property type="taxonomic scope" value="Eukaryota"/>
</dbReference>
<dbReference type="PANTHER" id="PTHR46388">
    <property type="entry name" value="NHL REPEAT-CONTAINING PROTEIN 2"/>
    <property type="match status" value="1"/>
</dbReference>
<dbReference type="SUPFAM" id="SSF63825">
    <property type="entry name" value="YWTD domain"/>
    <property type="match status" value="1"/>
</dbReference>
<dbReference type="PaxDb" id="2903-EOD03763"/>
<accession>A0A0D3HXM8</accession>
<evidence type="ECO:0008006" key="3">
    <source>
        <dbReference type="Google" id="ProtNLM"/>
    </source>
</evidence>
<organism evidence="1 2">
    <name type="scientific">Emiliania huxleyi (strain CCMP1516)</name>
    <dbReference type="NCBI Taxonomy" id="280463"/>
    <lineage>
        <taxon>Eukaryota</taxon>
        <taxon>Haptista</taxon>
        <taxon>Haptophyta</taxon>
        <taxon>Prymnesiophyceae</taxon>
        <taxon>Isochrysidales</taxon>
        <taxon>Noelaerhabdaceae</taxon>
        <taxon>Emiliania</taxon>
    </lineage>
</organism>
<dbReference type="InterPro" id="IPR011042">
    <property type="entry name" value="6-blade_b-propeller_TolB-like"/>
</dbReference>
<dbReference type="GeneID" id="17249862"/>
<proteinExistence type="predicted"/>
<reference evidence="2" key="1">
    <citation type="journal article" date="2013" name="Nature">
        <title>Pan genome of the phytoplankton Emiliania underpins its global distribution.</title>
        <authorList>
            <person name="Read B.A."/>
            <person name="Kegel J."/>
            <person name="Klute M.J."/>
            <person name="Kuo A."/>
            <person name="Lefebvre S.C."/>
            <person name="Maumus F."/>
            <person name="Mayer C."/>
            <person name="Miller J."/>
            <person name="Monier A."/>
            <person name="Salamov A."/>
            <person name="Young J."/>
            <person name="Aguilar M."/>
            <person name="Claverie J.M."/>
            <person name="Frickenhaus S."/>
            <person name="Gonzalez K."/>
            <person name="Herman E.K."/>
            <person name="Lin Y.C."/>
            <person name="Napier J."/>
            <person name="Ogata H."/>
            <person name="Sarno A.F."/>
            <person name="Shmutz J."/>
            <person name="Schroeder D."/>
            <person name="de Vargas C."/>
            <person name="Verret F."/>
            <person name="von Dassow P."/>
            <person name="Valentin K."/>
            <person name="Van de Peer Y."/>
            <person name="Wheeler G."/>
            <person name="Dacks J.B."/>
            <person name="Delwiche C.F."/>
            <person name="Dyhrman S.T."/>
            <person name="Glockner G."/>
            <person name="John U."/>
            <person name="Richards T."/>
            <person name="Worden A.Z."/>
            <person name="Zhang X."/>
            <person name="Grigoriev I.V."/>
            <person name="Allen A.E."/>
            <person name="Bidle K."/>
            <person name="Borodovsky M."/>
            <person name="Bowler C."/>
            <person name="Brownlee C."/>
            <person name="Cock J.M."/>
            <person name="Elias M."/>
            <person name="Gladyshev V.N."/>
            <person name="Groth M."/>
            <person name="Guda C."/>
            <person name="Hadaegh A."/>
            <person name="Iglesias-Rodriguez M.D."/>
            <person name="Jenkins J."/>
            <person name="Jones B.M."/>
            <person name="Lawson T."/>
            <person name="Leese F."/>
            <person name="Lindquist E."/>
            <person name="Lobanov A."/>
            <person name="Lomsadze A."/>
            <person name="Malik S.B."/>
            <person name="Marsh M.E."/>
            <person name="Mackinder L."/>
            <person name="Mock T."/>
            <person name="Mueller-Roeber B."/>
            <person name="Pagarete A."/>
            <person name="Parker M."/>
            <person name="Probert I."/>
            <person name="Quesneville H."/>
            <person name="Raines C."/>
            <person name="Rensing S.A."/>
            <person name="Riano-Pachon D.M."/>
            <person name="Richier S."/>
            <person name="Rokitta S."/>
            <person name="Shiraiwa Y."/>
            <person name="Soanes D.M."/>
            <person name="van der Giezen M."/>
            <person name="Wahlund T.M."/>
            <person name="Williams B."/>
            <person name="Wilson W."/>
            <person name="Wolfe G."/>
            <person name="Wurch L.L."/>
        </authorList>
    </citation>
    <scope>NUCLEOTIDE SEQUENCE</scope>
</reference>
<dbReference type="STRING" id="2903.R1B2G3"/>
<name>A0A0D3HXM8_EMIH1</name>